<organism evidence="1">
    <name type="scientific">Rhizophora mucronata</name>
    <name type="common">Asiatic mangrove</name>
    <dbReference type="NCBI Taxonomy" id="61149"/>
    <lineage>
        <taxon>Eukaryota</taxon>
        <taxon>Viridiplantae</taxon>
        <taxon>Streptophyta</taxon>
        <taxon>Embryophyta</taxon>
        <taxon>Tracheophyta</taxon>
        <taxon>Spermatophyta</taxon>
        <taxon>Magnoliopsida</taxon>
        <taxon>eudicotyledons</taxon>
        <taxon>Gunneridae</taxon>
        <taxon>Pentapetalae</taxon>
        <taxon>rosids</taxon>
        <taxon>fabids</taxon>
        <taxon>Malpighiales</taxon>
        <taxon>Rhizophoraceae</taxon>
        <taxon>Rhizophora</taxon>
    </lineage>
</organism>
<reference evidence="1" key="1">
    <citation type="submission" date="2018-02" db="EMBL/GenBank/DDBJ databases">
        <title>Rhizophora mucronata_Transcriptome.</title>
        <authorList>
            <person name="Meera S.P."/>
            <person name="Sreeshan A."/>
            <person name="Augustine A."/>
        </authorList>
    </citation>
    <scope>NUCLEOTIDE SEQUENCE</scope>
    <source>
        <tissue evidence="1">Leaf</tissue>
    </source>
</reference>
<dbReference type="AlphaFoldDB" id="A0A2P2JC57"/>
<accession>A0A2P2JC57</accession>
<dbReference type="EMBL" id="GGEC01010550">
    <property type="protein sequence ID" value="MBW91033.1"/>
    <property type="molecule type" value="Transcribed_RNA"/>
</dbReference>
<sequence>MQAKLKQCFVCWCSQNFIHPIFILTNFTTSVPKHNL</sequence>
<evidence type="ECO:0000313" key="1">
    <source>
        <dbReference type="EMBL" id="MBW91033.1"/>
    </source>
</evidence>
<proteinExistence type="predicted"/>
<name>A0A2P2JC57_RHIMU</name>
<protein>
    <submittedName>
        <fullName evidence="1">Uncharacterized protein MANES_09G019100</fullName>
    </submittedName>
</protein>